<accession>A0AC58S6V0</accession>
<name>A0AC58S6V0_TOBAC</name>
<sequence>MGAWRSSGDASTMWSTTANYVRKATREVLAISKSFSGRHQDDWWRNDIVQGKVEANKVAYVKLAGSTSEEERRANRDRYKVARKEAKLAVTEAKNVAFGHIYEELGEKSGDRKLFQLAKVRERKARDLYHVRCIKDEDGRVLMGESHIKQRCQVYFYGLLNEEGDRDIALGDLGHSESLPNFRYFRRIKVEEVVGALRKMSRGRATGPDEIPIEFWKCVGRVGLEFLTRLFNVIFRMKRMSEE</sequence>
<evidence type="ECO:0000313" key="2">
    <source>
        <dbReference type="RefSeq" id="XP_075080684.1"/>
    </source>
</evidence>
<proteinExistence type="predicted"/>
<protein>
    <submittedName>
        <fullName evidence="2">Uncharacterized protein LOC142166157</fullName>
    </submittedName>
</protein>
<keyword evidence="1" id="KW-1185">Reference proteome</keyword>
<reference evidence="2" key="2">
    <citation type="submission" date="2025-08" db="UniProtKB">
        <authorList>
            <consortium name="RefSeq"/>
        </authorList>
    </citation>
    <scope>IDENTIFICATION</scope>
    <source>
        <tissue evidence="2">Leaf</tissue>
    </source>
</reference>
<evidence type="ECO:0000313" key="1">
    <source>
        <dbReference type="Proteomes" id="UP000790787"/>
    </source>
</evidence>
<reference evidence="1" key="1">
    <citation type="journal article" date="2014" name="Nat. Commun.">
        <title>The tobacco genome sequence and its comparison with those of tomato and potato.</title>
        <authorList>
            <person name="Sierro N."/>
            <person name="Battey J.N."/>
            <person name="Ouadi S."/>
            <person name="Bakaher N."/>
            <person name="Bovet L."/>
            <person name="Willig A."/>
            <person name="Goepfert S."/>
            <person name="Peitsch M.C."/>
            <person name="Ivanov N.V."/>
        </authorList>
    </citation>
    <scope>NUCLEOTIDE SEQUENCE [LARGE SCALE GENOMIC DNA]</scope>
</reference>
<gene>
    <name evidence="2" type="primary">LOC142166157</name>
</gene>
<dbReference type="Proteomes" id="UP000790787">
    <property type="component" value="Chromosome 11"/>
</dbReference>
<dbReference type="RefSeq" id="XP_075080684.1">
    <property type="nucleotide sequence ID" value="XM_075224583.1"/>
</dbReference>
<organism evidence="1 2">
    <name type="scientific">Nicotiana tabacum</name>
    <name type="common">Common tobacco</name>
    <dbReference type="NCBI Taxonomy" id="4097"/>
    <lineage>
        <taxon>Eukaryota</taxon>
        <taxon>Viridiplantae</taxon>
        <taxon>Streptophyta</taxon>
        <taxon>Embryophyta</taxon>
        <taxon>Tracheophyta</taxon>
        <taxon>Spermatophyta</taxon>
        <taxon>Magnoliopsida</taxon>
        <taxon>eudicotyledons</taxon>
        <taxon>Gunneridae</taxon>
        <taxon>Pentapetalae</taxon>
        <taxon>asterids</taxon>
        <taxon>lamiids</taxon>
        <taxon>Solanales</taxon>
        <taxon>Solanaceae</taxon>
        <taxon>Nicotianoideae</taxon>
        <taxon>Nicotianeae</taxon>
        <taxon>Nicotiana</taxon>
    </lineage>
</organism>